<organism evidence="1 2">
    <name type="scientific">Caldovatus aquaticus</name>
    <dbReference type="NCBI Taxonomy" id="2865671"/>
    <lineage>
        <taxon>Bacteria</taxon>
        <taxon>Pseudomonadati</taxon>
        <taxon>Pseudomonadota</taxon>
        <taxon>Alphaproteobacteria</taxon>
        <taxon>Acetobacterales</taxon>
        <taxon>Roseomonadaceae</taxon>
        <taxon>Caldovatus</taxon>
    </lineage>
</organism>
<dbReference type="Pfam" id="PF04317">
    <property type="entry name" value="DUF463"/>
    <property type="match status" value="1"/>
</dbReference>
<name>A0ABS7F122_9PROT</name>
<dbReference type="RefSeq" id="WP_220117082.1">
    <property type="nucleotide sequence ID" value="NZ_JAHZUY010000013.1"/>
</dbReference>
<proteinExistence type="predicted"/>
<reference evidence="1 2" key="1">
    <citation type="submission" date="2021-08" db="EMBL/GenBank/DDBJ databases">
        <title>Caldovatus sediminis gen. nov., sp. nov., a moderately thermophilic bacterium isolated from a hot spring.</title>
        <authorList>
            <person name="Hu C.-J."/>
            <person name="Li W.-J."/>
            <person name="Xian W.-D."/>
        </authorList>
    </citation>
    <scope>NUCLEOTIDE SEQUENCE [LARGE SCALE GENOMIC DNA]</scope>
    <source>
        <strain evidence="1 2">SYSU G05006</strain>
    </source>
</reference>
<sequence>MPAPDPLGFLSDALAGAEEAARALLGQERVRLAVTGLSRAGKTVFLTSLVANLLAAGAGLSTLPALEAAAAGRLRRVRLLPAGVEAVPRFDPEAHLAALAADPPRWPARTEDLSTLALTLELDRRSWLGSVFGARRVTLELLDYPGEWLLDLPMLRQSYAEWSAATLARLRRGARAAAFGPFLAFVDALPAAAPAEDALSRRGFALYREGLRAARDTHGLRLLQPGRFLNPGPRGEAPLMWFFPLPHPEGGGLAELCARRYAAYLADQRSVFLEPFFRRFGRQAVLVDVLAALHQGEEAFDDTAAALAEITAALRYGGSLLDRLTGQGVRRVAFVATKADHVPERQRAALTALLEDLVQAPRERALAAGAETGVHALAAIRCTEDDTAIVDGRPVEAVRGVLLESGRVARVYPGEVPPRRPGPEFWRHGRRFAMPDFQPPRLDPHGAAGVPHLGLDTLLAWLIGDLL</sequence>
<dbReference type="InterPro" id="IPR007413">
    <property type="entry name" value="YcjX-like"/>
</dbReference>
<dbReference type="PANTHER" id="PTHR38605">
    <property type="entry name" value="ATPASE-RELATED"/>
    <property type="match status" value="1"/>
</dbReference>
<dbReference type="EMBL" id="JAHZUY010000013">
    <property type="protein sequence ID" value="MBW8269326.1"/>
    <property type="molecule type" value="Genomic_DNA"/>
</dbReference>
<dbReference type="PANTHER" id="PTHR38605:SF1">
    <property type="entry name" value="ATPASE"/>
    <property type="match status" value="1"/>
</dbReference>
<dbReference type="PIRSF" id="PIRSF019381">
    <property type="entry name" value="YcjX"/>
    <property type="match status" value="1"/>
</dbReference>
<protein>
    <submittedName>
        <fullName evidence="1">YcjX family protein</fullName>
    </submittedName>
</protein>
<accession>A0ABS7F122</accession>
<gene>
    <name evidence="1" type="ORF">K1J50_07475</name>
</gene>
<dbReference type="Proteomes" id="UP001519924">
    <property type="component" value="Unassembled WGS sequence"/>
</dbReference>
<keyword evidence="2" id="KW-1185">Reference proteome</keyword>
<evidence type="ECO:0000313" key="2">
    <source>
        <dbReference type="Proteomes" id="UP001519924"/>
    </source>
</evidence>
<comment type="caution">
    <text evidence="1">The sequence shown here is derived from an EMBL/GenBank/DDBJ whole genome shotgun (WGS) entry which is preliminary data.</text>
</comment>
<evidence type="ECO:0000313" key="1">
    <source>
        <dbReference type="EMBL" id="MBW8269326.1"/>
    </source>
</evidence>